<dbReference type="InterPro" id="IPR018502">
    <property type="entry name" value="Annexin_repeat"/>
</dbReference>
<keyword evidence="2 6" id="KW-0677">Repeat</keyword>
<evidence type="ECO:0000256" key="3">
    <source>
        <dbReference type="ARBA" id="ARBA00022837"/>
    </source>
</evidence>
<dbReference type="InterPro" id="IPR037104">
    <property type="entry name" value="Annexin_sf"/>
</dbReference>
<dbReference type="PROSITE" id="PS00223">
    <property type="entry name" value="ANNEXIN_1"/>
    <property type="match status" value="3"/>
</dbReference>
<keyword evidence="4 6" id="KW-0041">Annexin</keyword>
<dbReference type="GeneTree" id="ENSGT00940000159174"/>
<dbReference type="GO" id="GO:0005544">
    <property type="term" value="F:calcium-dependent phospholipid binding"/>
    <property type="evidence" value="ECO:0007669"/>
    <property type="project" value="UniProtKB-KW"/>
</dbReference>
<dbReference type="GO" id="GO:0005634">
    <property type="term" value="C:nucleus"/>
    <property type="evidence" value="ECO:0007669"/>
    <property type="project" value="TreeGrafter"/>
</dbReference>
<dbReference type="GO" id="GO:0005737">
    <property type="term" value="C:cytoplasm"/>
    <property type="evidence" value="ECO:0007669"/>
    <property type="project" value="TreeGrafter"/>
</dbReference>
<dbReference type="InterPro" id="IPR018252">
    <property type="entry name" value="Annexin_repeat_CS"/>
</dbReference>
<dbReference type="InterPro" id="IPR002390">
    <property type="entry name" value="ANX3"/>
</dbReference>
<evidence type="ECO:0000256" key="2">
    <source>
        <dbReference type="ARBA" id="ARBA00022737"/>
    </source>
</evidence>
<dbReference type="GO" id="GO:0001786">
    <property type="term" value="F:phosphatidylserine binding"/>
    <property type="evidence" value="ECO:0007669"/>
    <property type="project" value="TreeGrafter"/>
</dbReference>
<name>A0A8C4SMM1_ERPCA</name>
<evidence type="ECO:0000256" key="6">
    <source>
        <dbReference type="RuleBase" id="RU003540"/>
    </source>
</evidence>
<comment type="similarity">
    <text evidence="1 6">Belongs to the annexin family.</text>
</comment>
<dbReference type="SMART" id="SM00335">
    <property type="entry name" value="ANX"/>
    <property type="match status" value="4"/>
</dbReference>
<evidence type="ECO:0000256" key="4">
    <source>
        <dbReference type="ARBA" id="ARBA00023216"/>
    </source>
</evidence>
<dbReference type="AlphaFoldDB" id="A0A8C4SMM1"/>
<protein>
    <recommendedName>
        <fullName evidence="6">Annexin</fullName>
    </recommendedName>
</protein>
<reference evidence="7" key="2">
    <citation type="submission" date="2025-08" db="UniProtKB">
        <authorList>
            <consortium name="Ensembl"/>
        </authorList>
    </citation>
    <scope>IDENTIFICATION</scope>
</reference>
<sequence>MASVLAGQRGTIKDFPSFNAEADAKELNNAIKGFGTNEKVLIDIITKRSNSQRQLICRAYEKAYKRTLIDDLDGDLSGELKKIMIGLVMSPAAFDAKQIRDAIKGVGTKESTLIEIFASRNNKQIKDLIQAYQKEYQESLADNLSSDVSGDFLRALLILLQAKRDESVNINDHQAKSDAQALYNAGEKRWGTDEDKFFTILLERNIPNLRKTFEEYKIISNKTIEESIKGEFSSDIEDLLLAVVACIRNTPAFFAGRLHKSIKGAGTNESTLTRVMVSRSEIDLLDIRTEYKKLYGHSLHSAIKSDTSGDYEEALLKICGGED</sequence>
<dbReference type="FunFam" id="1.10.220.10:FF:000001">
    <property type="entry name" value="Annexin"/>
    <property type="match status" value="1"/>
</dbReference>
<dbReference type="PANTHER" id="PTHR10502">
    <property type="entry name" value="ANNEXIN"/>
    <property type="match status" value="1"/>
</dbReference>
<dbReference type="SUPFAM" id="SSF47874">
    <property type="entry name" value="Annexin"/>
    <property type="match status" value="1"/>
</dbReference>
<keyword evidence="3 6" id="KW-0106">Calcium</keyword>
<gene>
    <name evidence="7" type="primary">ANXA3</name>
    <name evidence="7" type="synonym">anxa3a</name>
</gene>
<proteinExistence type="inferred from homology"/>
<dbReference type="PANTHER" id="PTHR10502:SF25">
    <property type="entry name" value="ANNEXIN A3"/>
    <property type="match status" value="1"/>
</dbReference>
<dbReference type="FunFam" id="1.10.220.10:FF:000002">
    <property type="entry name" value="Annexin"/>
    <property type="match status" value="1"/>
</dbReference>
<dbReference type="GO" id="GO:0005886">
    <property type="term" value="C:plasma membrane"/>
    <property type="evidence" value="ECO:0007669"/>
    <property type="project" value="TreeGrafter"/>
</dbReference>
<dbReference type="FunFam" id="1.10.220.10:FF:000003">
    <property type="entry name" value="Annexin"/>
    <property type="match status" value="1"/>
</dbReference>
<dbReference type="GO" id="GO:0004859">
    <property type="term" value="F:phospholipase inhibitor activity"/>
    <property type="evidence" value="ECO:0007669"/>
    <property type="project" value="InterPro"/>
</dbReference>
<dbReference type="PRINTS" id="PR00196">
    <property type="entry name" value="ANNEXIN"/>
</dbReference>
<dbReference type="Pfam" id="PF00191">
    <property type="entry name" value="Annexin"/>
    <property type="match status" value="4"/>
</dbReference>
<dbReference type="Proteomes" id="UP000694620">
    <property type="component" value="Chromosome 7"/>
</dbReference>
<dbReference type="GO" id="GO:0012506">
    <property type="term" value="C:vesicle membrane"/>
    <property type="evidence" value="ECO:0007669"/>
    <property type="project" value="TreeGrafter"/>
</dbReference>
<dbReference type="FunFam" id="1.10.220.10:FF:000004">
    <property type="entry name" value="Annexin"/>
    <property type="match status" value="1"/>
</dbReference>
<evidence type="ECO:0000313" key="8">
    <source>
        <dbReference type="Proteomes" id="UP000694620"/>
    </source>
</evidence>
<evidence type="ECO:0000256" key="5">
    <source>
        <dbReference type="ARBA" id="ARBA00023302"/>
    </source>
</evidence>
<dbReference type="GO" id="GO:0005509">
    <property type="term" value="F:calcium ion binding"/>
    <property type="evidence" value="ECO:0007669"/>
    <property type="project" value="InterPro"/>
</dbReference>
<dbReference type="Ensembl" id="ENSECRT00000019365.1">
    <property type="protein sequence ID" value="ENSECRP00000018974.1"/>
    <property type="gene ID" value="ENSECRG00000012690.1"/>
</dbReference>
<accession>A0A8C4SMM1</accession>
<dbReference type="PROSITE" id="PS51897">
    <property type="entry name" value="ANNEXIN_2"/>
    <property type="match status" value="4"/>
</dbReference>
<keyword evidence="8" id="KW-1185">Reference proteome</keyword>
<organism evidence="7 8">
    <name type="scientific">Erpetoichthys calabaricus</name>
    <name type="common">Rope fish</name>
    <name type="synonym">Calamoichthys calabaricus</name>
    <dbReference type="NCBI Taxonomy" id="27687"/>
    <lineage>
        <taxon>Eukaryota</taxon>
        <taxon>Metazoa</taxon>
        <taxon>Chordata</taxon>
        <taxon>Craniata</taxon>
        <taxon>Vertebrata</taxon>
        <taxon>Euteleostomi</taxon>
        <taxon>Actinopterygii</taxon>
        <taxon>Polypteriformes</taxon>
        <taxon>Polypteridae</taxon>
        <taxon>Erpetoichthys</taxon>
    </lineage>
</organism>
<evidence type="ECO:0000313" key="7">
    <source>
        <dbReference type="Ensembl" id="ENSECRP00000018974.1"/>
    </source>
</evidence>
<evidence type="ECO:0000256" key="1">
    <source>
        <dbReference type="ARBA" id="ARBA00007831"/>
    </source>
</evidence>
<reference evidence="7" key="3">
    <citation type="submission" date="2025-09" db="UniProtKB">
        <authorList>
            <consortium name="Ensembl"/>
        </authorList>
    </citation>
    <scope>IDENTIFICATION</scope>
</reference>
<dbReference type="PRINTS" id="PR00199">
    <property type="entry name" value="ANNEXINIII"/>
</dbReference>
<dbReference type="OrthoDB" id="37886at2759"/>
<dbReference type="Gene3D" id="1.10.220.10">
    <property type="entry name" value="Annexin"/>
    <property type="match status" value="4"/>
</dbReference>
<reference evidence="7" key="1">
    <citation type="submission" date="2021-06" db="EMBL/GenBank/DDBJ databases">
        <authorList>
            <consortium name="Wellcome Sanger Institute Data Sharing"/>
        </authorList>
    </citation>
    <scope>NUCLEOTIDE SEQUENCE [LARGE SCALE GENOMIC DNA]</scope>
</reference>
<keyword evidence="5 6" id="KW-0111">Calcium/phospholipid-binding</keyword>
<dbReference type="InterPro" id="IPR001464">
    <property type="entry name" value="Annexin"/>
</dbReference>
<comment type="domain">
    <text evidence="6">A pair of annexin repeats may form one binding site for calcium and phospholipid.</text>
</comment>